<protein>
    <submittedName>
        <fullName evidence="1">Uncharacterized protein</fullName>
    </submittedName>
</protein>
<dbReference type="EMBL" id="GBRH01224687">
    <property type="protein sequence ID" value="JAD73208.1"/>
    <property type="molecule type" value="Transcribed_RNA"/>
</dbReference>
<organism evidence="1">
    <name type="scientific">Arundo donax</name>
    <name type="common">Giant reed</name>
    <name type="synonym">Donax arundinaceus</name>
    <dbReference type="NCBI Taxonomy" id="35708"/>
    <lineage>
        <taxon>Eukaryota</taxon>
        <taxon>Viridiplantae</taxon>
        <taxon>Streptophyta</taxon>
        <taxon>Embryophyta</taxon>
        <taxon>Tracheophyta</taxon>
        <taxon>Spermatophyta</taxon>
        <taxon>Magnoliopsida</taxon>
        <taxon>Liliopsida</taxon>
        <taxon>Poales</taxon>
        <taxon>Poaceae</taxon>
        <taxon>PACMAD clade</taxon>
        <taxon>Arundinoideae</taxon>
        <taxon>Arundineae</taxon>
        <taxon>Arundo</taxon>
    </lineage>
</organism>
<proteinExistence type="predicted"/>
<reference evidence="1" key="2">
    <citation type="journal article" date="2015" name="Data Brief">
        <title>Shoot transcriptome of the giant reed, Arundo donax.</title>
        <authorList>
            <person name="Barrero R.A."/>
            <person name="Guerrero F.D."/>
            <person name="Moolhuijzen P."/>
            <person name="Goolsby J.A."/>
            <person name="Tidwell J."/>
            <person name="Bellgard S.E."/>
            <person name="Bellgard M.I."/>
        </authorList>
    </citation>
    <scope>NUCLEOTIDE SEQUENCE</scope>
    <source>
        <tissue evidence="1">Shoot tissue taken approximately 20 cm above the soil surface</tissue>
    </source>
</reference>
<reference evidence="1" key="1">
    <citation type="submission" date="2014-09" db="EMBL/GenBank/DDBJ databases">
        <authorList>
            <person name="Magalhaes I.L.F."/>
            <person name="Oliveira U."/>
            <person name="Santos F.R."/>
            <person name="Vidigal T.H.D.A."/>
            <person name="Brescovit A.D."/>
            <person name="Santos A.J."/>
        </authorList>
    </citation>
    <scope>NUCLEOTIDE SEQUENCE</scope>
    <source>
        <tissue evidence="1">Shoot tissue taken approximately 20 cm above the soil surface</tissue>
    </source>
</reference>
<evidence type="ECO:0000313" key="1">
    <source>
        <dbReference type="EMBL" id="JAD73208.1"/>
    </source>
</evidence>
<accession>A0A0A9CFH6</accession>
<sequence>MITSNGVEGPS</sequence>
<name>A0A0A9CFH6_ARUDO</name>